<reference evidence="1" key="1">
    <citation type="submission" date="2021-10" db="EMBL/GenBank/DDBJ databases">
        <title>Melipona bicolor Genome sequencing and assembly.</title>
        <authorList>
            <person name="Araujo N.S."/>
            <person name="Arias M.C."/>
        </authorList>
    </citation>
    <scope>NUCLEOTIDE SEQUENCE</scope>
    <source>
        <strain evidence="1">USP_2M_L1-L4_2017</strain>
        <tissue evidence="1">Whole body</tissue>
    </source>
</reference>
<proteinExistence type="predicted"/>
<comment type="caution">
    <text evidence="1">The sequence shown here is derived from an EMBL/GenBank/DDBJ whole genome shotgun (WGS) entry which is preliminary data.</text>
</comment>
<sequence>MSEIDLHTWTDLPEEIDEDFVSYKGDYDFPHYLSEDKEWVHLQNKNPEDRIQIFEPFLITELSRFVPYIENNRVQFHALNMPNITIKKIEIVGFVLSVSEDGQFYYYQVDDGTGSITICHKKQQRVKTNVQQQGKGIDIKDNKLGNDTDIKSSDVAQHSKYLPDQSSNAKHKCSTNSGTLGRKIKRCNYVHATGYCALDFMLKKESKGKITFEDLLNAKLNFLANNVTSISEHEYNKKLLLWSNTVVKRRYDKNLNESGMRHFSM</sequence>
<dbReference type="EMBL" id="JAHYIQ010000028">
    <property type="protein sequence ID" value="KAK1120897.1"/>
    <property type="molecule type" value="Genomic_DNA"/>
</dbReference>
<dbReference type="Proteomes" id="UP001177670">
    <property type="component" value="Unassembled WGS sequence"/>
</dbReference>
<name>A0AA40FL75_9HYME</name>
<dbReference type="Gene3D" id="2.40.50.140">
    <property type="entry name" value="Nucleic acid-binding proteins"/>
    <property type="match status" value="1"/>
</dbReference>
<protein>
    <submittedName>
        <fullName evidence="1">Uncharacterized protein</fullName>
    </submittedName>
</protein>
<gene>
    <name evidence="1" type="ORF">K0M31_010681</name>
</gene>
<dbReference type="InterPro" id="IPR012340">
    <property type="entry name" value="NA-bd_OB-fold"/>
</dbReference>
<dbReference type="AlphaFoldDB" id="A0AA40FL75"/>
<keyword evidence="2" id="KW-1185">Reference proteome</keyword>
<accession>A0AA40FL75</accession>
<evidence type="ECO:0000313" key="2">
    <source>
        <dbReference type="Proteomes" id="UP001177670"/>
    </source>
</evidence>
<organism evidence="1 2">
    <name type="scientific">Melipona bicolor</name>
    <dbReference type="NCBI Taxonomy" id="60889"/>
    <lineage>
        <taxon>Eukaryota</taxon>
        <taxon>Metazoa</taxon>
        <taxon>Ecdysozoa</taxon>
        <taxon>Arthropoda</taxon>
        <taxon>Hexapoda</taxon>
        <taxon>Insecta</taxon>
        <taxon>Pterygota</taxon>
        <taxon>Neoptera</taxon>
        <taxon>Endopterygota</taxon>
        <taxon>Hymenoptera</taxon>
        <taxon>Apocrita</taxon>
        <taxon>Aculeata</taxon>
        <taxon>Apoidea</taxon>
        <taxon>Anthophila</taxon>
        <taxon>Apidae</taxon>
        <taxon>Melipona</taxon>
    </lineage>
</organism>
<evidence type="ECO:0000313" key="1">
    <source>
        <dbReference type="EMBL" id="KAK1120897.1"/>
    </source>
</evidence>